<reference evidence="1 2" key="1">
    <citation type="submission" date="2018-12" db="EMBL/GenBank/DDBJ databases">
        <authorList>
            <person name="Kartti S."/>
            <person name="Manni A."/>
            <person name="Chemao El Fihri M.W."/>
            <person name="Laamarti M."/>
            <person name="Temsamani L."/>
            <person name="El Jamali J.E."/>
            <person name="Ouadghiri M."/>
            <person name="Ibrahimi A."/>
            <person name="Filati-Maltouf A."/>
        </authorList>
    </citation>
    <scope>NUCLEOTIDE SEQUENCE [LARGE SCALE GENOMIC DNA]</scope>
    <source>
        <strain evidence="1 2">MDMC339</strain>
    </source>
</reference>
<name>A0A431URL2_STEMA</name>
<protein>
    <submittedName>
        <fullName evidence="1">Uncharacterized protein</fullName>
    </submittedName>
</protein>
<evidence type="ECO:0000313" key="1">
    <source>
        <dbReference type="EMBL" id="RTQ92131.1"/>
    </source>
</evidence>
<dbReference type="EMBL" id="RXLZ01000002">
    <property type="protein sequence ID" value="RTQ92131.1"/>
    <property type="molecule type" value="Genomic_DNA"/>
</dbReference>
<comment type="caution">
    <text evidence="1">The sequence shown here is derived from an EMBL/GenBank/DDBJ whole genome shotgun (WGS) entry which is preliminary data.</text>
</comment>
<evidence type="ECO:0000313" key="2">
    <source>
        <dbReference type="Proteomes" id="UP000271705"/>
    </source>
</evidence>
<dbReference type="AlphaFoldDB" id="A0A431URL2"/>
<proteinExistence type="predicted"/>
<accession>A0A431URL2</accession>
<dbReference type="Proteomes" id="UP000271705">
    <property type="component" value="Unassembled WGS sequence"/>
</dbReference>
<sequence>MRAAAVACHCRSHTLRFPPTVDTAMSMTALALATALSGLPDITWERERGEDAHQLMLCQIHRDELMQDDAKNDAYQRAKAVCDLLAREYRNKWDFDAQEALAASAVDLDELIRRGDLVEVPPTRRDRVYE</sequence>
<organism evidence="1 2">
    <name type="scientific">Stenotrophomonas maltophilia</name>
    <name type="common">Pseudomonas maltophilia</name>
    <name type="synonym">Xanthomonas maltophilia</name>
    <dbReference type="NCBI Taxonomy" id="40324"/>
    <lineage>
        <taxon>Bacteria</taxon>
        <taxon>Pseudomonadati</taxon>
        <taxon>Pseudomonadota</taxon>
        <taxon>Gammaproteobacteria</taxon>
        <taxon>Lysobacterales</taxon>
        <taxon>Lysobacteraceae</taxon>
        <taxon>Stenotrophomonas</taxon>
        <taxon>Stenotrophomonas maltophilia group</taxon>
    </lineage>
</organism>
<gene>
    <name evidence="1" type="ORF">EKL94_00760</name>
</gene>